<protein>
    <submittedName>
        <fullName evidence="1">Uncharacterized protein</fullName>
    </submittedName>
</protein>
<dbReference type="Proteomes" id="UP000828251">
    <property type="component" value="Unassembled WGS sequence"/>
</dbReference>
<name>A0A9D3W115_9ROSI</name>
<gene>
    <name evidence="1" type="ORF">J1N35_009701</name>
</gene>
<accession>A0A9D3W115</accession>
<keyword evidence="2" id="KW-1185">Reference proteome</keyword>
<dbReference type="OrthoDB" id="10057496at2759"/>
<evidence type="ECO:0000313" key="2">
    <source>
        <dbReference type="Proteomes" id="UP000828251"/>
    </source>
</evidence>
<comment type="caution">
    <text evidence="1">The sequence shown here is derived from an EMBL/GenBank/DDBJ whole genome shotgun (WGS) entry which is preliminary data.</text>
</comment>
<evidence type="ECO:0000313" key="1">
    <source>
        <dbReference type="EMBL" id="KAH1105933.1"/>
    </source>
</evidence>
<dbReference type="EMBL" id="JAIQCV010000004">
    <property type="protein sequence ID" value="KAH1105933.1"/>
    <property type="molecule type" value="Genomic_DNA"/>
</dbReference>
<proteinExistence type="predicted"/>
<reference evidence="1 2" key="1">
    <citation type="journal article" date="2021" name="Plant Biotechnol. J.">
        <title>Multi-omics assisted identification of the key and species-specific regulatory components of drought-tolerant mechanisms in Gossypium stocksii.</title>
        <authorList>
            <person name="Yu D."/>
            <person name="Ke L."/>
            <person name="Zhang D."/>
            <person name="Wu Y."/>
            <person name="Sun Y."/>
            <person name="Mei J."/>
            <person name="Sun J."/>
            <person name="Sun Y."/>
        </authorList>
    </citation>
    <scope>NUCLEOTIDE SEQUENCE [LARGE SCALE GENOMIC DNA]</scope>
    <source>
        <strain evidence="2">cv. E1</strain>
        <tissue evidence="1">Leaf</tissue>
    </source>
</reference>
<sequence length="205" mass="23095">MAILVSLEQHGSAEQFHDPFVSLLNQLQLLESYDLIIFTNNLKLEIGQYLQLFKPKSLSKGFLIARQVERILLNSYKRSLFTSFGNPSRPLTVPPTSPSLVKSVPTASPILVASSSQPTSKNAKVSNKELSLAEITERKWKGLCFWCGAKYIIGLRCVKSQLYKLLLELHSDGEGEEFQECQEQLKDLLLEESLPQSPILFLHAF</sequence>
<dbReference type="AlphaFoldDB" id="A0A9D3W115"/>
<organism evidence="1 2">
    <name type="scientific">Gossypium stocksii</name>
    <dbReference type="NCBI Taxonomy" id="47602"/>
    <lineage>
        <taxon>Eukaryota</taxon>
        <taxon>Viridiplantae</taxon>
        <taxon>Streptophyta</taxon>
        <taxon>Embryophyta</taxon>
        <taxon>Tracheophyta</taxon>
        <taxon>Spermatophyta</taxon>
        <taxon>Magnoliopsida</taxon>
        <taxon>eudicotyledons</taxon>
        <taxon>Gunneridae</taxon>
        <taxon>Pentapetalae</taxon>
        <taxon>rosids</taxon>
        <taxon>malvids</taxon>
        <taxon>Malvales</taxon>
        <taxon>Malvaceae</taxon>
        <taxon>Malvoideae</taxon>
        <taxon>Gossypium</taxon>
    </lineage>
</organism>